<dbReference type="Proteomes" id="UP000193925">
    <property type="component" value="Chromosome AFERRI"/>
</dbReference>
<evidence type="ECO:0000313" key="2">
    <source>
        <dbReference type="EMBL" id="SMH64719.1"/>
    </source>
</evidence>
<keyword evidence="3" id="KW-1185">Reference proteome</keyword>
<reference evidence="1" key="1">
    <citation type="submission" date="2014-03" db="EMBL/GenBank/DDBJ databases">
        <authorList>
            <person name="Genoscope - CEA"/>
        </authorList>
    </citation>
    <scope>NUCLEOTIDE SEQUENCE [LARGE SCALE GENOMIC DNA]</scope>
    <source>
        <strain evidence="1">CF27</strain>
    </source>
</reference>
<dbReference type="EMBL" id="LT841305">
    <property type="protein sequence ID" value="SMH64719.1"/>
    <property type="molecule type" value="Genomic_DNA"/>
</dbReference>
<dbReference type="AlphaFoldDB" id="A0A060UNP5"/>
<sequence length="38" mass="4329">MTRISINTAKILNQAKKACTLNVQAFTINMVEDYFSHI</sequence>
<proteinExistence type="predicted"/>
<organism evidence="1">
    <name type="scientific">Acidithiobacillus ferrivorans</name>
    <dbReference type="NCBI Taxonomy" id="160808"/>
    <lineage>
        <taxon>Bacteria</taxon>
        <taxon>Pseudomonadati</taxon>
        <taxon>Pseudomonadota</taxon>
        <taxon>Acidithiobacillia</taxon>
        <taxon>Acidithiobacillales</taxon>
        <taxon>Acidithiobacillaceae</taxon>
        <taxon>Acidithiobacillus</taxon>
    </lineage>
</organism>
<evidence type="ECO:0000313" key="1">
    <source>
        <dbReference type="EMBL" id="CDQ10040.1"/>
    </source>
</evidence>
<reference evidence="1" key="2">
    <citation type="submission" date="2014-07" db="EMBL/GenBank/DDBJ databases">
        <title>Initial genome analysis of the psychrotolerant acidophile Acidithiobacillus ferrivorans CF27: insights into iron and sulfur oxidation pathways and into biofilm formation.</title>
        <authorList>
            <person name="Talla E."/>
            <person name="Hedrich S."/>
            <person name="Mangenot S."/>
            <person name="Ji B."/>
            <person name="Johnson D.B."/>
            <person name="Barbe V."/>
            <person name="Bonnefoy V."/>
        </authorList>
    </citation>
    <scope>NUCLEOTIDE SEQUENCE [LARGE SCALE GENOMIC DNA]</scope>
    <source>
        <strain evidence="1">CF27</strain>
    </source>
</reference>
<reference evidence="2 3" key="3">
    <citation type="submission" date="2017-03" db="EMBL/GenBank/DDBJ databases">
        <authorList>
            <person name="Regsiter A."/>
            <person name="William W."/>
        </authorList>
    </citation>
    <scope>NUCLEOTIDE SEQUENCE [LARGE SCALE GENOMIC DNA]</scope>
    <source>
        <strain evidence="2">PRJEB5721</strain>
    </source>
</reference>
<gene>
    <name evidence="2" type="ORF">AFERRI_10753</name>
    <name evidence="1" type="ORF">AFERRI_390004</name>
</gene>
<evidence type="ECO:0000313" key="3">
    <source>
        <dbReference type="Proteomes" id="UP000193925"/>
    </source>
</evidence>
<dbReference type="EMBL" id="CCCS020000033">
    <property type="protein sequence ID" value="CDQ10040.1"/>
    <property type="molecule type" value="Genomic_DNA"/>
</dbReference>
<name>A0A060UNP5_9PROT</name>
<accession>A0A060UNP5</accession>
<protein>
    <submittedName>
        <fullName evidence="1">Uncharacterized protein</fullName>
    </submittedName>
</protein>